<name>C9MSU7_9BACT</name>
<evidence type="ECO:0000313" key="2">
    <source>
        <dbReference type="Proteomes" id="UP000003327"/>
    </source>
</evidence>
<sequence length="123" mass="13773">MKEQIKSIIKDIERVCADDTIKNFYIGKTDDVNDRECEHINNGYTNFSVIATGASDIINYTETALISYFRTSRLKSKLVNINNGGGGNAEADNLYIVFVRCNVEDISEVDGSLMPPNYPIKIK</sequence>
<dbReference type="Proteomes" id="UP000003327">
    <property type="component" value="Unassembled WGS sequence"/>
</dbReference>
<dbReference type="AlphaFoldDB" id="C9MSU7"/>
<dbReference type="HOGENOM" id="CLU_2013203_0_0_10"/>
<accession>C9MSU7</accession>
<proteinExistence type="predicted"/>
<evidence type="ECO:0000313" key="1">
    <source>
        <dbReference type="EMBL" id="EEX17423.1"/>
    </source>
</evidence>
<reference evidence="1 2" key="1">
    <citation type="submission" date="2009-09" db="EMBL/GenBank/DDBJ databases">
        <authorList>
            <person name="Weinstock G."/>
            <person name="Sodergren E."/>
            <person name="Clifton S."/>
            <person name="Fulton L."/>
            <person name="Fulton B."/>
            <person name="Courtney L."/>
            <person name="Fronick C."/>
            <person name="Harrison M."/>
            <person name="Strong C."/>
            <person name="Farmer C."/>
            <person name="Delahaunty K."/>
            <person name="Markovic C."/>
            <person name="Hall O."/>
            <person name="Minx P."/>
            <person name="Tomlinson C."/>
            <person name="Mitreva M."/>
            <person name="Nelson J."/>
            <person name="Hou S."/>
            <person name="Wollam A."/>
            <person name="Pepin K.H."/>
            <person name="Johnson M."/>
            <person name="Bhonagiri V."/>
            <person name="Nash W.E."/>
            <person name="Warren W."/>
            <person name="Chinwalla A."/>
            <person name="Mardis E.R."/>
            <person name="Wilson R.K."/>
        </authorList>
    </citation>
    <scope>NUCLEOTIDE SEQUENCE [LARGE SCALE GENOMIC DNA]</scope>
    <source>
        <strain evidence="1 2">F0319</strain>
    </source>
</reference>
<dbReference type="EMBL" id="ACVA01000067">
    <property type="protein sequence ID" value="EEX17423.1"/>
    <property type="molecule type" value="Genomic_DNA"/>
</dbReference>
<comment type="caution">
    <text evidence="1">The sequence shown here is derived from an EMBL/GenBank/DDBJ whole genome shotgun (WGS) entry which is preliminary data.</text>
</comment>
<dbReference type="STRING" id="649761.HMPREF0973_02716"/>
<dbReference type="RefSeq" id="WP_004384400.1">
    <property type="nucleotide sequence ID" value="NZ_GG698717.1"/>
</dbReference>
<gene>
    <name evidence="1" type="ORF">HMPREF0973_02716</name>
</gene>
<protein>
    <submittedName>
        <fullName evidence="1">Uncharacterized protein</fullName>
    </submittedName>
</protein>
<organism evidence="1 2">
    <name type="scientific">Prevotella veroralis F0319</name>
    <dbReference type="NCBI Taxonomy" id="649761"/>
    <lineage>
        <taxon>Bacteria</taxon>
        <taxon>Pseudomonadati</taxon>
        <taxon>Bacteroidota</taxon>
        <taxon>Bacteroidia</taxon>
        <taxon>Bacteroidales</taxon>
        <taxon>Prevotellaceae</taxon>
        <taxon>Prevotella</taxon>
    </lineage>
</organism>
<keyword evidence="2" id="KW-1185">Reference proteome</keyword>